<feature type="compositionally biased region" description="Basic and acidic residues" evidence="1">
    <location>
        <begin position="667"/>
        <end position="683"/>
    </location>
</feature>
<protein>
    <recommendedName>
        <fullName evidence="2">BRCT domain-containing protein</fullName>
    </recommendedName>
</protein>
<feature type="compositionally biased region" description="Polar residues" evidence="1">
    <location>
        <begin position="724"/>
        <end position="760"/>
    </location>
</feature>
<dbReference type="CDD" id="cd17751">
    <property type="entry name" value="BRCT_microcephalin_rpt3"/>
    <property type="match status" value="1"/>
</dbReference>
<organism evidence="3 4">
    <name type="scientific">Zophobas morio</name>
    <dbReference type="NCBI Taxonomy" id="2755281"/>
    <lineage>
        <taxon>Eukaryota</taxon>
        <taxon>Metazoa</taxon>
        <taxon>Ecdysozoa</taxon>
        <taxon>Arthropoda</taxon>
        <taxon>Hexapoda</taxon>
        <taxon>Insecta</taxon>
        <taxon>Pterygota</taxon>
        <taxon>Neoptera</taxon>
        <taxon>Endopterygota</taxon>
        <taxon>Coleoptera</taxon>
        <taxon>Polyphaga</taxon>
        <taxon>Cucujiformia</taxon>
        <taxon>Tenebrionidae</taxon>
        <taxon>Zophobas</taxon>
    </lineage>
</organism>
<dbReference type="PANTHER" id="PTHR14625:SF3">
    <property type="entry name" value="MICROCEPHALIN"/>
    <property type="match status" value="1"/>
</dbReference>
<dbReference type="EMBL" id="JALNTZ010000002">
    <property type="protein sequence ID" value="KAJ3660868.1"/>
    <property type="molecule type" value="Genomic_DNA"/>
</dbReference>
<feature type="compositionally biased region" description="Basic and acidic residues" evidence="1">
    <location>
        <begin position="271"/>
        <end position="280"/>
    </location>
</feature>
<feature type="compositionally biased region" description="Basic and acidic residues" evidence="1">
    <location>
        <begin position="859"/>
        <end position="868"/>
    </location>
</feature>
<feature type="compositionally biased region" description="Low complexity" evidence="1">
    <location>
        <begin position="693"/>
        <end position="706"/>
    </location>
</feature>
<dbReference type="Gene3D" id="3.40.50.10190">
    <property type="entry name" value="BRCT domain"/>
    <property type="match status" value="3"/>
</dbReference>
<dbReference type="SUPFAM" id="SSF52113">
    <property type="entry name" value="BRCT domain"/>
    <property type="match status" value="3"/>
</dbReference>
<keyword evidence="4" id="KW-1185">Reference proteome</keyword>
<accession>A0AA38IN22</accession>
<evidence type="ECO:0000313" key="3">
    <source>
        <dbReference type="EMBL" id="KAJ3660868.1"/>
    </source>
</evidence>
<feature type="compositionally biased region" description="Low complexity" evidence="1">
    <location>
        <begin position="641"/>
        <end position="652"/>
    </location>
</feature>
<feature type="compositionally biased region" description="Polar residues" evidence="1">
    <location>
        <begin position="359"/>
        <end position="368"/>
    </location>
</feature>
<dbReference type="InterPro" id="IPR036420">
    <property type="entry name" value="BRCT_dom_sf"/>
</dbReference>
<dbReference type="InterPro" id="IPR001357">
    <property type="entry name" value="BRCT_dom"/>
</dbReference>
<feature type="compositionally biased region" description="Low complexity" evidence="1">
    <location>
        <begin position="403"/>
        <end position="418"/>
    </location>
</feature>
<dbReference type="PROSITE" id="PS50172">
    <property type="entry name" value="BRCT"/>
    <property type="match status" value="3"/>
</dbReference>
<feature type="compositionally biased region" description="Basic and acidic residues" evidence="1">
    <location>
        <begin position="38"/>
        <end position="48"/>
    </location>
</feature>
<feature type="compositionally biased region" description="Basic residues" evidence="1">
    <location>
        <begin position="653"/>
        <end position="662"/>
    </location>
</feature>
<evidence type="ECO:0000259" key="2">
    <source>
        <dbReference type="PROSITE" id="PS50172"/>
    </source>
</evidence>
<dbReference type="CDD" id="cd17736">
    <property type="entry name" value="BRCT_microcephalin_rpt2"/>
    <property type="match status" value="1"/>
</dbReference>
<feature type="domain" description="BRCT" evidence="2">
    <location>
        <begin position="1044"/>
        <end position="1124"/>
    </location>
</feature>
<proteinExistence type="predicted"/>
<feature type="region of interest" description="Disordered" evidence="1">
    <location>
        <begin position="724"/>
        <end position="909"/>
    </location>
</feature>
<feature type="compositionally biased region" description="Polar residues" evidence="1">
    <location>
        <begin position="569"/>
        <end position="589"/>
    </location>
</feature>
<feature type="compositionally biased region" description="Polar residues" evidence="1">
    <location>
        <begin position="377"/>
        <end position="390"/>
    </location>
</feature>
<feature type="region of interest" description="Disordered" evidence="1">
    <location>
        <begin position="242"/>
        <end position="306"/>
    </location>
</feature>
<feature type="region of interest" description="Disordered" evidence="1">
    <location>
        <begin position="359"/>
        <end position="706"/>
    </location>
</feature>
<reference evidence="3" key="1">
    <citation type="journal article" date="2023" name="G3 (Bethesda)">
        <title>Whole genome assemblies of Zophobas morio and Tenebrio molitor.</title>
        <authorList>
            <person name="Kaur S."/>
            <person name="Stinson S.A."/>
            <person name="diCenzo G.C."/>
        </authorList>
    </citation>
    <scope>NUCLEOTIDE SEQUENCE</scope>
    <source>
        <strain evidence="3">QUZm001</strain>
    </source>
</reference>
<feature type="compositionally biased region" description="Basic and acidic residues" evidence="1">
    <location>
        <begin position="533"/>
        <end position="547"/>
    </location>
</feature>
<feature type="compositionally biased region" description="Polar residues" evidence="1">
    <location>
        <begin position="616"/>
        <end position="633"/>
    </location>
</feature>
<feature type="domain" description="BRCT" evidence="2">
    <location>
        <begin position="101"/>
        <end position="191"/>
    </location>
</feature>
<feature type="region of interest" description="Disordered" evidence="1">
    <location>
        <begin position="38"/>
        <end position="95"/>
    </location>
</feature>
<dbReference type="AlphaFoldDB" id="A0AA38IN22"/>
<feature type="compositionally biased region" description="Polar residues" evidence="1">
    <location>
        <begin position="281"/>
        <end position="293"/>
    </location>
</feature>
<dbReference type="PANTHER" id="PTHR14625">
    <property type="entry name" value="MICROCEPHALIN"/>
    <property type="match status" value="1"/>
</dbReference>
<name>A0AA38IN22_9CUCU</name>
<feature type="compositionally biased region" description="Low complexity" evidence="1">
    <location>
        <begin position="294"/>
        <end position="306"/>
    </location>
</feature>
<sequence length="1135" mass="127508">MSSSSSQMPSSDLMESVLKDPVKRALILQLLNQEKDNIEKYKRQELKTKTTPLKKVKKLHCESPTALQRRRALEQKNPDTSESSSSEISDVPTELKGPKLPFEQLLKGVVAYVEVKRDNEDRSEGIKAVMRLMGSTIRDKFTNDVTHVIFKDGSFTTFEKAKLMKVHLVSVLWLDAIRRNNARVPEKNYPAFGSRVCDENVSILCSQIQKDYEDVIKDERRRRHTMMTPKTSIASYLTANNLAISDDETPPRRQSPDLTSDDSDCGIVDGHATKRPRDSDILQSSQIPDSQNVLESSDSPSLLSHVSRNKRKTISIISDMVLTPNVVTTHQTRQTENIAVATSKARTMTKVLQNSILQSSTMSSLRVSTDSDKTKSDLANSKGSSKTRSSLLGGKENSLKTVDSTMSSLRLSDSSKTKSTGKRSSRGSGGTKMSSSSGRELQGTPPDHSSNNSTKDEVKTTVRKSSRTVATQLTKNSKKPASPDLITSDSEDENANEKSPKKIKSPAKSNTSTPKKILRKMLDSSDSEYEYDDQPKRIETIKRRLTELVEEPNDQPKETPVKTRKTISVVASTSTQNLTPKTNKRTSASKAADLNNKEPSENVSVQTERSKRSRRLTSVTPSEPENAESPTNTDPRRSRRASSVISTASSTSKKPRRSRRSLARTMSESEVKETSNDESEFVKPKTVKKLKKTTSVVSSGSETSSVDKVVVPEDRKVVKVTVLLSPTTKKQSETSIKSRQNCETTPSPTKKSSVEQTSTAKKIRKLYHPNDVAVFSSQEDEDERERKEHQKQKAQKSPDGVFVNPNKVDITPLPSQRKPDRSNFDLDEGSGDDNEIRVTRQKTKRDNKKALPVPPARDSSADEQRELLEMLDQSNHFRKRRSERLSLSQRKPTYTYSSKSESLSSTDLPITPINRRSTLDFVQLTQTQQKRKLKLDPKRPTSIVCTKMHRHEVVHFENTVASLGRFFVEDKVTGKTSHLVAGEPKRTINMLKGIARGCWILKHEWLQKSQEAGKWLNEEDYELTDFSPAVQQCRLQRQAFGPLYSMDIFQNCGLIYVGKSTTPKPSELKELISICKGKLTTSYRNAAISVGEVIHRDDVNCVTEMWVLESIHYNKLKLFKHYLLQPQSHERSPNF</sequence>
<dbReference type="Proteomes" id="UP001168821">
    <property type="component" value="Unassembled WGS sequence"/>
</dbReference>
<dbReference type="Pfam" id="PF12738">
    <property type="entry name" value="PTCB-BRCT"/>
    <property type="match status" value="1"/>
</dbReference>
<dbReference type="Pfam" id="PF00533">
    <property type="entry name" value="BRCT"/>
    <property type="match status" value="1"/>
</dbReference>
<comment type="caution">
    <text evidence="3">The sequence shown here is derived from an EMBL/GenBank/DDBJ whole genome shotgun (WGS) entry which is preliminary data.</text>
</comment>
<dbReference type="InterPro" id="IPR022047">
    <property type="entry name" value="Microcephalin-like"/>
</dbReference>
<feature type="compositionally biased region" description="Polar residues" evidence="1">
    <location>
        <begin position="885"/>
        <end position="896"/>
    </location>
</feature>
<dbReference type="GO" id="GO:0000278">
    <property type="term" value="P:mitotic cell cycle"/>
    <property type="evidence" value="ECO:0007669"/>
    <property type="project" value="TreeGrafter"/>
</dbReference>
<evidence type="ECO:0000313" key="4">
    <source>
        <dbReference type="Proteomes" id="UP001168821"/>
    </source>
</evidence>
<evidence type="ECO:0000256" key="1">
    <source>
        <dbReference type="SAM" id="MobiDB-lite"/>
    </source>
</evidence>
<gene>
    <name evidence="3" type="ORF">Zmor_005297</name>
</gene>
<feature type="domain" description="BRCT" evidence="2">
    <location>
        <begin position="956"/>
        <end position="1023"/>
    </location>
</feature>
<dbReference type="SMART" id="SM00292">
    <property type="entry name" value="BRCT"/>
    <property type="match status" value="2"/>
</dbReference>
<dbReference type="CDD" id="cd17716">
    <property type="entry name" value="BRCT_microcephalin_rpt1"/>
    <property type="match status" value="1"/>
</dbReference>